<comment type="caution">
    <text evidence="3">The sequence shown here is derived from an EMBL/GenBank/DDBJ whole genome shotgun (WGS) entry which is preliminary data.</text>
</comment>
<dbReference type="RefSeq" id="WP_102845304.1">
    <property type="nucleotide sequence ID" value="NZ_PDZR01000034.1"/>
</dbReference>
<dbReference type="Gene3D" id="3.10.450.50">
    <property type="match status" value="1"/>
</dbReference>
<evidence type="ECO:0000313" key="4">
    <source>
        <dbReference type="Proteomes" id="UP000236286"/>
    </source>
</evidence>
<reference evidence="3 4" key="1">
    <citation type="submission" date="2017-10" db="EMBL/GenBank/DDBJ databases">
        <title>Genome announcement of Methylocella silvestris TVC from permafrost.</title>
        <authorList>
            <person name="Wang J."/>
            <person name="Geng K."/>
            <person name="Ul-Haque F."/>
            <person name="Crombie A.T."/>
            <person name="Street L.E."/>
            <person name="Wookey P.A."/>
            <person name="Murrell J.C."/>
            <person name="Pratscher J."/>
        </authorList>
    </citation>
    <scope>NUCLEOTIDE SEQUENCE [LARGE SCALE GENOMIC DNA]</scope>
    <source>
        <strain evidence="3 4">TVC</strain>
    </source>
</reference>
<dbReference type="EMBL" id="PDZR01000034">
    <property type="protein sequence ID" value="PNG24384.1"/>
    <property type="molecule type" value="Genomic_DNA"/>
</dbReference>
<name>A0A2J7TC91_METSI</name>
<dbReference type="Pfam" id="PF12680">
    <property type="entry name" value="SnoaL_2"/>
    <property type="match status" value="1"/>
</dbReference>
<feature type="domain" description="SnoaL-like" evidence="2">
    <location>
        <begin position="53"/>
        <end position="156"/>
    </location>
</feature>
<evidence type="ECO:0000259" key="2">
    <source>
        <dbReference type="Pfam" id="PF12680"/>
    </source>
</evidence>
<organism evidence="3 4">
    <name type="scientific">Methylocella silvestris</name>
    <dbReference type="NCBI Taxonomy" id="199596"/>
    <lineage>
        <taxon>Bacteria</taxon>
        <taxon>Pseudomonadati</taxon>
        <taxon>Pseudomonadota</taxon>
        <taxon>Alphaproteobacteria</taxon>
        <taxon>Hyphomicrobiales</taxon>
        <taxon>Beijerinckiaceae</taxon>
        <taxon>Methylocella</taxon>
    </lineage>
</organism>
<gene>
    <name evidence="3" type="ORF">CR492_19035</name>
</gene>
<evidence type="ECO:0000313" key="3">
    <source>
        <dbReference type="EMBL" id="PNG24384.1"/>
    </source>
</evidence>
<feature type="signal peptide" evidence="1">
    <location>
        <begin position="1"/>
        <end position="33"/>
    </location>
</feature>
<dbReference type="Proteomes" id="UP000236286">
    <property type="component" value="Unassembled WGS sequence"/>
</dbReference>
<feature type="chain" id="PRO_5014347438" description="SnoaL-like domain-containing protein" evidence="1">
    <location>
        <begin position="34"/>
        <end position="181"/>
    </location>
</feature>
<protein>
    <recommendedName>
        <fullName evidence="2">SnoaL-like domain-containing protein</fullName>
    </recommendedName>
</protein>
<keyword evidence="1" id="KW-0732">Signal</keyword>
<dbReference type="AlphaFoldDB" id="A0A2J7TC91"/>
<dbReference type="InterPro" id="IPR032710">
    <property type="entry name" value="NTF2-like_dom_sf"/>
</dbReference>
<accession>A0A2J7TC91</accession>
<sequence>MMSDRGRKTMGFKFGRRATLAAVVAVAASTARAEQPISGSGAKEQQAITLINGWVAALVAKDADKAVSLMDEDVQYRDDPFQTELKKGRMQFTKDLKMLLRGLTGMKIETASAVAGTKDDVLVLAKRTDEFNLGGKSISVQIGAYYRVRNGKIYEWLDTPLVELPKPPGGAPGGAPLGGKI</sequence>
<dbReference type="SUPFAM" id="SSF54427">
    <property type="entry name" value="NTF2-like"/>
    <property type="match status" value="1"/>
</dbReference>
<dbReference type="InterPro" id="IPR037401">
    <property type="entry name" value="SnoaL-like"/>
</dbReference>
<evidence type="ECO:0000256" key="1">
    <source>
        <dbReference type="SAM" id="SignalP"/>
    </source>
</evidence>
<proteinExistence type="predicted"/>